<dbReference type="SUPFAM" id="SSF46785">
    <property type="entry name" value="Winged helix' DNA-binding domain"/>
    <property type="match status" value="1"/>
</dbReference>
<keyword evidence="3" id="KW-0805">Transcription regulation</keyword>
<keyword evidence="8" id="KW-1185">Reference proteome</keyword>
<accession>A0ABW2GZY5</accession>
<dbReference type="CDD" id="cd00609">
    <property type="entry name" value="AAT_like"/>
    <property type="match status" value="1"/>
</dbReference>
<dbReference type="InterPro" id="IPR015421">
    <property type="entry name" value="PyrdxlP-dep_Trfase_major"/>
</dbReference>
<evidence type="ECO:0000256" key="2">
    <source>
        <dbReference type="ARBA" id="ARBA00022898"/>
    </source>
</evidence>
<dbReference type="EMBL" id="JBHTAC010000014">
    <property type="protein sequence ID" value="MFC7243951.1"/>
    <property type="molecule type" value="Genomic_DNA"/>
</dbReference>
<feature type="domain" description="HTH gntR-type" evidence="6">
    <location>
        <begin position="9"/>
        <end position="77"/>
    </location>
</feature>
<dbReference type="PROSITE" id="PS51257">
    <property type="entry name" value="PROKAR_LIPOPROTEIN"/>
    <property type="match status" value="1"/>
</dbReference>
<protein>
    <submittedName>
        <fullName evidence="7">Aminotransferase class I/II-fold pyridoxal phosphate-dependent enzyme</fullName>
    </submittedName>
</protein>
<dbReference type="RefSeq" id="WP_376807054.1">
    <property type="nucleotide sequence ID" value="NZ_JBHTAC010000014.1"/>
</dbReference>
<keyword evidence="4" id="KW-0238">DNA-binding</keyword>
<dbReference type="InterPro" id="IPR000524">
    <property type="entry name" value="Tscrpt_reg_HTH_GntR"/>
</dbReference>
<keyword evidence="5" id="KW-0804">Transcription</keyword>
<evidence type="ECO:0000256" key="4">
    <source>
        <dbReference type="ARBA" id="ARBA00023125"/>
    </source>
</evidence>
<evidence type="ECO:0000256" key="1">
    <source>
        <dbReference type="ARBA" id="ARBA00005384"/>
    </source>
</evidence>
<keyword evidence="7" id="KW-0032">Aminotransferase</keyword>
<sequence>MTVRYPITGGTATAIASCVEEGVRRGVLAPGDALPSVRALAEELAISPATVSAAYQRLRDRGIVVTAGRHGTRVRPVTPIATGRAARAVPEGVRDLSDGEPNPALLPELAPVLRRVADSFAAGAAALRYADGGPLPELLEQARTRLTGLPDGAAYTLVNGALDGIDRLLGARLRPGDRVAVEDPGWAALLHLIAAHGLVPVSMPVDDDGPLPDGVRAAVAAGARAAVITTRAQNPTGGAVSAERAALLRPLLRDVFVIEDDHAGELAAVPSHPVAGGAYWAYVRSASKPYGPDLRCAVLAGDPETVSRVEGRLRLGPGWVSGLLQRTLLELWQDPAARRAVAAAGRVYDERRDALVAALRGRGVAASGRTGINVWVPVPDETGAVTALRDAGFAVAPGHVFRTAAGPGIRITIATLREDEVEPLAAAVAAAVLPAPGAVLR</sequence>
<dbReference type="InterPro" id="IPR004839">
    <property type="entry name" value="Aminotransferase_I/II_large"/>
</dbReference>
<dbReference type="Pfam" id="PF00155">
    <property type="entry name" value="Aminotran_1_2"/>
    <property type="match status" value="1"/>
</dbReference>
<name>A0ABW2GZY5_9ACTN</name>
<proteinExistence type="inferred from homology"/>
<dbReference type="SMART" id="SM00345">
    <property type="entry name" value="HTH_GNTR"/>
    <property type="match status" value="1"/>
</dbReference>
<evidence type="ECO:0000313" key="8">
    <source>
        <dbReference type="Proteomes" id="UP001596392"/>
    </source>
</evidence>
<dbReference type="Proteomes" id="UP001596392">
    <property type="component" value="Unassembled WGS sequence"/>
</dbReference>
<dbReference type="InterPro" id="IPR015422">
    <property type="entry name" value="PyrdxlP-dep_Trfase_small"/>
</dbReference>
<keyword evidence="7" id="KW-0808">Transferase</keyword>
<comment type="caution">
    <text evidence="7">The sequence shown here is derived from an EMBL/GenBank/DDBJ whole genome shotgun (WGS) entry which is preliminary data.</text>
</comment>
<gene>
    <name evidence="7" type="ORF">ACFQO7_15890</name>
</gene>
<dbReference type="Gene3D" id="1.10.10.10">
    <property type="entry name" value="Winged helix-like DNA-binding domain superfamily/Winged helix DNA-binding domain"/>
    <property type="match status" value="1"/>
</dbReference>
<keyword evidence="2" id="KW-0663">Pyridoxal phosphate</keyword>
<dbReference type="GO" id="GO:0008483">
    <property type="term" value="F:transaminase activity"/>
    <property type="evidence" value="ECO:0007669"/>
    <property type="project" value="UniProtKB-KW"/>
</dbReference>
<dbReference type="InterPro" id="IPR051446">
    <property type="entry name" value="HTH_trans_reg/aminotransferase"/>
</dbReference>
<organism evidence="7 8">
    <name type="scientific">Catellatospora aurea</name>
    <dbReference type="NCBI Taxonomy" id="1337874"/>
    <lineage>
        <taxon>Bacteria</taxon>
        <taxon>Bacillati</taxon>
        <taxon>Actinomycetota</taxon>
        <taxon>Actinomycetes</taxon>
        <taxon>Micromonosporales</taxon>
        <taxon>Micromonosporaceae</taxon>
        <taxon>Catellatospora</taxon>
    </lineage>
</organism>
<evidence type="ECO:0000313" key="7">
    <source>
        <dbReference type="EMBL" id="MFC7243951.1"/>
    </source>
</evidence>
<dbReference type="InterPro" id="IPR036388">
    <property type="entry name" value="WH-like_DNA-bd_sf"/>
</dbReference>
<evidence type="ECO:0000256" key="5">
    <source>
        <dbReference type="ARBA" id="ARBA00023163"/>
    </source>
</evidence>
<dbReference type="InterPro" id="IPR036390">
    <property type="entry name" value="WH_DNA-bd_sf"/>
</dbReference>
<evidence type="ECO:0000259" key="6">
    <source>
        <dbReference type="PROSITE" id="PS50949"/>
    </source>
</evidence>
<dbReference type="Gene3D" id="3.40.640.10">
    <property type="entry name" value="Type I PLP-dependent aspartate aminotransferase-like (Major domain)"/>
    <property type="match status" value="1"/>
</dbReference>
<dbReference type="SUPFAM" id="SSF53383">
    <property type="entry name" value="PLP-dependent transferases"/>
    <property type="match status" value="1"/>
</dbReference>
<dbReference type="PROSITE" id="PS50949">
    <property type="entry name" value="HTH_GNTR"/>
    <property type="match status" value="1"/>
</dbReference>
<dbReference type="InterPro" id="IPR015424">
    <property type="entry name" value="PyrdxlP-dep_Trfase"/>
</dbReference>
<dbReference type="CDD" id="cd07377">
    <property type="entry name" value="WHTH_GntR"/>
    <property type="match status" value="1"/>
</dbReference>
<comment type="similarity">
    <text evidence="1">In the C-terminal section; belongs to the class-I pyridoxal-phosphate-dependent aminotransferase family.</text>
</comment>
<reference evidence="8" key="1">
    <citation type="journal article" date="2019" name="Int. J. Syst. Evol. Microbiol.">
        <title>The Global Catalogue of Microorganisms (GCM) 10K type strain sequencing project: providing services to taxonomists for standard genome sequencing and annotation.</title>
        <authorList>
            <consortium name="The Broad Institute Genomics Platform"/>
            <consortium name="The Broad Institute Genome Sequencing Center for Infectious Disease"/>
            <person name="Wu L."/>
            <person name="Ma J."/>
        </authorList>
    </citation>
    <scope>NUCLEOTIDE SEQUENCE [LARGE SCALE GENOMIC DNA]</scope>
    <source>
        <strain evidence="8">CGMCC 1.9106</strain>
    </source>
</reference>
<dbReference type="Pfam" id="PF00392">
    <property type="entry name" value="GntR"/>
    <property type="match status" value="1"/>
</dbReference>
<dbReference type="Gene3D" id="3.90.1150.10">
    <property type="entry name" value="Aspartate Aminotransferase, domain 1"/>
    <property type="match status" value="1"/>
</dbReference>
<evidence type="ECO:0000256" key="3">
    <source>
        <dbReference type="ARBA" id="ARBA00023015"/>
    </source>
</evidence>
<dbReference type="PANTHER" id="PTHR46577">
    <property type="entry name" value="HTH-TYPE TRANSCRIPTIONAL REGULATORY PROTEIN GABR"/>
    <property type="match status" value="1"/>
</dbReference>
<dbReference type="PANTHER" id="PTHR46577:SF1">
    <property type="entry name" value="HTH-TYPE TRANSCRIPTIONAL REGULATORY PROTEIN GABR"/>
    <property type="match status" value="1"/>
</dbReference>